<feature type="transmembrane region" description="Helical" evidence="1">
    <location>
        <begin position="233"/>
        <end position="254"/>
    </location>
</feature>
<reference evidence="2" key="1">
    <citation type="submission" date="1999-07" db="EMBL/GenBank/DDBJ databases">
        <authorList>
            <person name="Genoscope"/>
        </authorList>
    </citation>
    <scope>NUCLEOTIDE SEQUENCE</scope>
    <source>
        <strain evidence="2">Orsay</strain>
    </source>
</reference>
<dbReference type="AlphaFoldDB" id="Q9UZS0"/>
<protein>
    <submittedName>
        <fullName evidence="3">Transmembrane transport protein</fullName>
    </submittedName>
</protein>
<keyword evidence="1 3" id="KW-0812">Transmembrane</keyword>
<evidence type="ECO:0000313" key="5">
    <source>
        <dbReference type="Proteomes" id="UP000009139"/>
    </source>
</evidence>
<feature type="transmembrane region" description="Helical" evidence="1">
    <location>
        <begin position="261"/>
        <end position="277"/>
    </location>
</feature>
<feature type="transmembrane region" description="Helical" evidence="1">
    <location>
        <begin position="111"/>
        <end position="127"/>
    </location>
</feature>
<reference evidence="3 5" key="5">
    <citation type="journal article" date="2012" name="Curr. Microbiol.">
        <title>Re-annotation of two hyperthermophilic archaea Pyrococcus abyssi GE5 and Pyrococcus furiosus DSM 3638.</title>
        <authorList>
            <person name="Gao J."/>
            <person name="Wang J."/>
        </authorList>
    </citation>
    <scope>GENOME REANNOTATION</scope>
    <source>
        <strain evidence="3">GE5</strain>
        <strain evidence="5">GE5 / Orsay</strain>
    </source>
</reference>
<feature type="transmembrane region" description="Helical" evidence="1">
    <location>
        <begin position="316"/>
        <end position="335"/>
    </location>
</feature>
<feature type="transmembrane region" description="Helical" evidence="1">
    <location>
        <begin position="87"/>
        <end position="105"/>
    </location>
</feature>
<feature type="transmembrane region" description="Helical" evidence="1">
    <location>
        <begin position="289"/>
        <end position="309"/>
    </location>
</feature>
<dbReference type="PATRIC" id="fig|272844.11.peg.1130"/>
<accession>Q9UZS0</accession>
<dbReference type="Proteomes" id="UP000009139">
    <property type="component" value="Chromosome"/>
</dbReference>
<dbReference type="STRING" id="272844.PAB1658"/>
<sequence length="470" mass="53648">MKNKRALFLIISWALIFLPYVLTRKSPPGYIIGGDTLVHAAIARGIYLGRNPFLDQTYNVPPNWYPFLYHLIVAIFAKIVGIEKSMLMLQAVFSLLMLLIMYWIAKNLWGETAGIFVLSLSLLLLPAHRYPNPKELAPILGMISLYFSLRRKYYLGGLFAGLSLWTHYAVAAPLITFFLVLAIKNRKYMISLALALLTFSPFIVNVILHAQFLLPHVEDIYRFWITDTLERKLSSLLPPLYLIPLIFLALLRMYKEKDENAMKLFLFISIIAGMRLFPEILKPFGIDLWSSRFIGLLPYSYVLLASYGVRSLNGEILNVMALTLIPVFASLNFWYSVINDPFIQASSVELNEYFPQEHFVDVAEWIVKNTARDDVIGAGEEMGMMINALTGRPIIATMYGHGNIFLNNTERRHELKLLFLGNCSEKIIVLQKYRVKYVIVDPLTEAKNMSCVGKVIFRKGDVEIVKVGEL</sequence>
<reference evidence="2" key="3">
    <citation type="journal article" date="2001" name="Genome Res.">
        <title>Genome evolution at the genus level: comparison of three complete genomes of hyperthermophilic archaea.</title>
        <authorList>
            <person name="Lecompte O."/>
            <person name="Ripp R."/>
            <person name="Puzos-Barbe V."/>
            <person name="Duprat S."/>
            <person name="Heilig R."/>
            <person name="Dietrich J."/>
            <person name="Thierry J.C."/>
            <person name="Poch O."/>
        </authorList>
    </citation>
    <scope>NUCLEOTIDE SEQUENCE</scope>
    <source>
        <strain evidence="2">Orsay</strain>
    </source>
</reference>
<organism evidence="2 4">
    <name type="scientific">Pyrococcus abyssi (strain GE5 / Orsay)</name>
    <dbReference type="NCBI Taxonomy" id="272844"/>
    <lineage>
        <taxon>Archaea</taxon>
        <taxon>Methanobacteriati</taxon>
        <taxon>Methanobacteriota</taxon>
        <taxon>Thermococci</taxon>
        <taxon>Thermococcales</taxon>
        <taxon>Thermococcaceae</taxon>
        <taxon>Pyrococcus</taxon>
    </lineage>
</organism>
<dbReference type="EMBL" id="AJ248286">
    <property type="protein sequence ID" value="CAB49986.1"/>
    <property type="molecule type" value="Genomic_DNA"/>
</dbReference>
<evidence type="ECO:0000313" key="2">
    <source>
        <dbReference type="EMBL" id="CAB49986.1"/>
    </source>
</evidence>
<reference evidence="2 4" key="4">
    <citation type="journal article" date="2003" name="Mol. Microbiol.">
        <title>An integrated analysis of the genome of the hyperthermophilic archaeon Pyrococcus abyssi.</title>
        <authorList>
            <person name="Cohen G."/>
            <person name="Barbe V."/>
            <person name="Flament D."/>
            <person name="Galperin M."/>
            <person name="Heilig R."/>
            <person name="Ripp R."/>
            <person name="Lecompte O."/>
            <person name="Prieur D."/>
            <person name="Poch O."/>
            <person name="Quellerou J."/>
            <person name="Thierry J.C."/>
            <person name="Van der Oost J."/>
            <person name="Weissenbach J."/>
            <person name="Zivanovic Y."/>
            <person name="Forterre P."/>
        </authorList>
    </citation>
    <scope>NUCLEOTIDE SEQUENCE [LARGE SCALE GENOMIC DNA]</scope>
    <source>
        <strain evidence="4">GE5 / Orsay</strain>
        <strain evidence="2">Orsay</strain>
    </source>
</reference>
<feature type="transmembrane region" description="Helical" evidence="1">
    <location>
        <begin position="190"/>
        <end position="213"/>
    </location>
</feature>
<evidence type="ECO:0000313" key="4">
    <source>
        <dbReference type="Proteomes" id="UP000000810"/>
    </source>
</evidence>
<dbReference type="EMBL" id="HE613800">
    <property type="protein sequence ID" value="CCE70486.1"/>
    <property type="molecule type" value="Genomic_DNA"/>
</dbReference>
<proteinExistence type="predicted"/>
<feature type="transmembrane region" description="Helical" evidence="1">
    <location>
        <begin position="64"/>
        <end position="80"/>
    </location>
</feature>
<gene>
    <name evidence="2" type="ordered locus">PAB1658</name>
</gene>
<evidence type="ECO:0000313" key="3">
    <source>
        <dbReference type="EMBL" id="CCE70486.1"/>
    </source>
</evidence>
<keyword evidence="4" id="KW-1185">Reference proteome</keyword>
<keyword evidence="1" id="KW-1133">Transmembrane helix</keyword>
<name>Q9UZS0_PYRAB</name>
<feature type="transmembrane region" description="Helical" evidence="1">
    <location>
        <begin position="165"/>
        <end position="183"/>
    </location>
</feature>
<dbReference type="eggNOG" id="arCOG00563">
    <property type="taxonomic scope" value="Archaea"/>
</dbReference>
<dbReference type="RefSeq" id="WP_010868193.1">
    <property type="nucleotide sequence ID" value="NC_000868.1"/>
</dbReference>
<dbReference type="HOGENOM" id="CLU_580907_0_0_2"/>
<dbReference type="OrthoDB" id="85712at2157"/>
<evidence type="ECO:0000256" key="1">
    <source>
        <dbReference type="SAM" id="Phobius"/>
    </source>
</evidence>
<dbReference type="KEGG" id="pab:PAB1658"/>
<dbReference type="PIR" id="E75085">
    <property type="entry name" value="E75085"/>
</dbReference>
<keyword evidence="1" id="KW-0472">Membrane</keyword>
<reference evidence="2" key="2">
    <citation type="journal article" date="2000" name="J. Mol. Biol.">
        <title>Archaeal homologs of eukaryotic methylation guide small nucleolar RNAs: lessons from the Pyrococcus genomes.</title>
        <authorList>
            <person name="Gaspin C."/>
            <person name="Cavaille J."/>
            <person name="Erauso G."/>
        </authorList>
    </citation>
    <scope>NUCLEOTIDE SEQUENCE</scope>
    <source>
        <strain evidence="2">Orsay</strain>
    </source>
</reference>
<dbReference type="Proteomes" id="UP000000810">
    <property type="component" value="Chromosome"/>
</dbReference>